<dbReference type="EMBL" id="JASCZI010241924">
    <property type="protein sequence ID" value="MED6208404.1"/>
    <property type="molecule type" value="Genomic_DNA"/>
</dbReference>
<proteinExistence type="predicted"/>
<dbReference type="Proteomes" id="UP001341840">
    <property type="component" value="Unassembled WGS sequence"/>
</dbReference>
<protein>
    <submittedName>
        <fullName evidence="1">Uncharacterized protein</fullName>
    </submittedName>
</protein>
<accession>A0ABU6YEL8</accession>
<gene>
    <name evidence="1" type="ORF">PIB30_044740</name>
</gene>
<keyword evidence="2" id="KW-1185">Reference proteome</keyword>
<reference evidence="1 2" key="1">
    <citation type="journal article" date="2023" name="Plants (Basel)">
        <title>Bridging the Gap: Combining Genomics and Transcriptomics Approaches to Understand Stylosanthes scabra, an Orphan Legume from the Brazilian Caatinga.</title>
        <authorList>
            <person name="Ferreira-Neto J.R.C."/>
            <person name="da Silva M.D."/>
            <person name="Binneck E."/>
            <person name="de Melo N.F."/>
            <person name="da Silva R.H."/>
            <person name="de Melo A.L.T.M."/>
            <person name="Pandolfi V."/>
            <person name="Bustamante F.O."/>
            <person name="Brasileiro-Vidal A.C."/>
            <person name="Benko-Iseppon A.M."/>
        </authorList>
    </citation>
    <scope>NUCLEOTIDE SEQUENCE [LARGE SCALE GENOMIC DNA]</scope>
    <source>
        <tissue evidence="1">Leaves</tissue>
    </source>
</reference>
<evidence type="ECO:0000313" key="1">
    <source>
        <dbReference type="EMBL" id="MED6208404.1"/>
    </source>
</evidence>
<name>A0ABU6YEL8_9FABA</name>
<organism evidence="1 2">
    <name type="scientific">Stylosanthes scabra</name>
    <dbReference type="NCBI Taxonomy" id="79078"/>
    <lineage>
        <taxon>Eukaryota</taxon>
        <taxon>Viridiplantae</taxon>
        <taxon>Streptophyta</taxon>
        <taxon>Embryophyta</taxon>
        <taxon>Tracheophyta</taxon>
        <taxon>Spermatophyta</taxon>
        <taxon>Magnoliopsida</taxon>
        <taxon>eudicotyledons</taxon>
        <taxon>Gunneridae</taxon>
        <taxon>Pentapetalae</taxon>
        <taxon>rosids</taxon>
        <taxon>fabids</taxon>
        <taxon>Fabales</taxon>
        <taxon>Fabaceae</taxon>
        <taxon>Papilionoideae</taxon>
        <taxon>50 kb inversion clade</taxon>
        <taxon>dalbergioids sensu lato</taxon>
        <taxon>Dalbergieae</taxon>
        <taxon>Pterocarpus clade</taxon>
        <taxon>Stylosanthes</taxon>
    </lineage>
</organism>
<sequence length="181" mass="19995">MYLNLHLDSGDSIVGTVSKNDRKKHVKPPPISALPVCLYYSKIARLKWTIHSRCRFRRIQGVHLPPWKTLNESTNSEELFLVLAWNEASTSIFSHSFGGGLQTTGPVNSLFKVLTSYRGSQLASSVAIACAFGETIPSPPTSSTPSLNGFFFYVTSTSDLPIGYCGFSRTYGQCPRFFLGF</sequence>
<evidence type="ECO:0000313" key="2">
    <source>
        <dbReference type="Proteomes" id="UP001341840"/>
    </source>
</evidence>
<comment type="caution">
    <text evidence="1">The sequence shown here is derived from an EMBL/GenBank/DDBJ whole genome shotgun (WGS) entry which is preliminary data.</text>
</comment>